<dbReference type="Gene3D" id="3.80.10.10">
    <property type="entry name" value="Ribonuclease Inhibitor"/>
    <property type="match status" value="1"/>
</dbReference>
<evidence type="ECO:0000256" key="1">
    <source>
        <dbReference type="ARBA" id="ARBA00008894"/>
    </source>
</evidence>
<dbReference type="InterPro" id="IPR036249">
    <property type="entry name" value="Thioredoxin-like_sf"/>
</dbReference>
<keyword evidence="2" id="KW-0433">Leucine-rich repeat</keyword>
<dbReference type="InterPro" id="IPR027417">
    <property type="entry name" value="P-loop_NTPase"/>
</dbReference>
<evidence type="ECO:0000313" key="8">
    <source>
        <dbReference type="EnsemblPlants" id="OGLUM08G06750.1"/>
    </source>
</evidence>
<dbReference type="Proteomes" id="UP000026961">
    <property type="component" value="Chromosome 8"/>
</dbReference>
<dbReference type="GO" id="GO:0042742">
    <property type="term" value="P:defense response to bacterium"/>
    <property type="evidence" value="ECO:0007669"/>
    <property type="project" value="UniProtKB-ARBA"/>
</dbReference>
<keyword evidence="4" id="KW-0547">Nucleotide-binding</keyword>
<accession>A0A0E0AS90</accession>
<evidence type="ECO:0000256" key="3">
    <source>
        <dbReference type="ARBA" id="ARBA00022737"/>
    </source>
</evidence>
<name>A0A0E0AS90_9ORYZ</name>
<dbReference type="PANTHER" id="PTHR23155">
    <property type="entry name" value="DISEASE RESISTANCE PROTEIN RP"/>
    <property type="match status" value="1"/>
</dbReference>
<comment type="similarity">
    <text evidence="1">Belongs to the disease resistance NB-LRR family.</text>
</comment>
<evidence type="ECO:0000256" key="6">
    <source>
        <dbReference type="ARBA" id="ARBA00023054"/>
    </source>
</evidence>
<keyword evidence="3" id="KW-0677">Repeat</keyword>
<dbReference type="SUPFAM" id="SSF52058">
    <property type="entry name" value="L domain-like"/>
    <property type="match status" value="1"/>
</dbReference>
<dbReference type="InterPro" id="IPR032675">
    <property type="entry name" value="LRR_dom_sf"/>
</dbReference>
<dbReference type="GO" id="GO:0043531">
    <property type="term" value="F:ADP binding"/>
    <property type="evidence" value="ECO:0007669"/>
    <property type="project" value="InterPro"/>
</dbReference>
<evidence type="ECO:0000259" key="7">
    <source>
        <dbReference type="PROSITE" id="PS51352"/>
    </source>
</evidence>
<dbReference type="Gene3D" id="3.40.30.10">
    <property type="entry name" value="Glutaredoxin"/>
    <property type="match status" value="1"/>
</dbReference>
<dbReference type="CDD" id="cd02947">
    <property type="entry name" value="TRX_family"/>
    <property type="match status" value="1"/>
</dbReference>
<keyword evidence="5" id="KW-0611">Plant defense</keyword>
<dbReference type="Gramene" id="OGLUM08G06750.1">
    <property type="protein sequence ID" value="OGLUM08G06750.1"/>
    <property type="gene ID" value="OGLUM08G06750"/>
</dbReference>
<dbReference type="InterPro" id="IPR036388">
    <property type="entry name" value="WH-like_DNA-bd_sf"/>
</dbReference>
<dbReference type="Gene3D" id="3.40.50.300">
    <property type="entry name" value="P-loop containing nucleotide triphosphate hydrolases"/>
    <property type="match status" value="1"/>
</dbReference>
<dbReference type="eggNOG" id="KOG0907">
    <property type="taxonomic scope" value="Eukaryota"/>
</dbReference>
<dbReference type="GO" id="GO:0002758">
    <property type="term" value="P:innate immune response-activating signaling pathway"/>
    <property type="evidence" value="ECO:0007669"/>
    <property type="project" value="UniProtKB-ARBA"/>
</dbReference>
<dbReference type="SUPFAM" id="SSF52833">
    <property type="entry name" value="Thioredoxin-like"/>
    <property type="match status" value="1"/>
</dbReference>
<dbReference type="eggNOG" id="KOG4658">
    <property type="taxonomic scope" value="Eukaryota"/>
</dbReference>
<dbReference type="EnsemblPlants" id="OGLUM08G06750.1">
    <property type="protein sequence ID" value="OGLUM08G06750.1"/>
    <property type="gene ID" value="OGLUM08G06750"/>
</dbReference>
<dbReference type="SUPFAM" id="SSF52540">
    <property type="entry name" value="P-loop containing nucleoside triphosphate hydrolases"/>
    <property type="match status" value="1"/>
</dbReference>
<dbReference type="Pfam" id="PF00085">
    <property type="entry name" value="Thioredoxin"/>
    <property type="match status" value="1"/>
</dbReference>
<dbReference type="InterPro" id="IPR055414">
    <property type="entry name" value="LRR_R13L4/SHOC2-like"/>
</dbReference>
<dbReference type="InterPro" id="IPR044974">
    <property type="entry name" value="Disease_R_plants"/>
</dbReference>
<dbReference type="HOGENOM" id="CLU_000837_25_0_1"/>
<keyword evidence="9" id="KW-1185">Reference proteome</keyword>
<feature type="domain" description="Thioredoxin" evidence="7">
    <location>
        <begin position="906"/>
        <end position="1037"/>
    </location>
</feature>
<dbReference type="FunFam" id="1.10.10.10:FF:000322">
    <property type="entry name" value="Probable disease resistance protein At1g63360"/>
    <property type="match status" value="1"/>
</dbReference>
<dbReference type="InterPro" id="IPR002182">
    <property type="entry name" value="NB-ARC"/>
</dbReference>
<dbReference type="Gene3D" id="1.10.10.10">
    <property type="entry name" value="Winged helix-like DNA-binding domain superfamily/Winged helix DNA-binding domain"/>
    <property type="match status" value="1"/>
</dbReference>
<dbReference type="Pfam" id="PF23559">
    <property type="entry name" value="WHD_DRP"/>
    <property type="match status" value="1"/>
</dbReference>
<dbReference type="Gene3D" id="1.20.5.4130">
    <property type="match status" value="1"/>
</dbReference>
<dbReference type="PRINTS" id="PR00364">
    <property type="entry name" value="DISEASERSIST"/>
</dbReference>
<dbReference type="Pfam" id="PF18052">
    <property type="entry name" value="Rx_N"/>
    <property type="match status" value="1"/>
</dbReference>
<dbReference type="InterPro" id="IPR058922">
    <property type="entry name" value="WHD_DRP"/>
</dbReference>
<organism evidence="8">
    <name type="scientific">Oryza glumipatula</name>
    <dbReference type="NCBI Taxonomy" id="40148"/>
    <lineage>
        <taxon>Eukaryota</taxon>
        <taxon>Viridiplantae</taxon>
        <taxon>Streptophyta</taxon>
        <taxon>Embryophyta</taxon>
        <taxon>Tracheophyta</taxon>
        <taxon>Spermatophyta</taxon>
        <taxon>Magnoliopsida</taxon>
        <taxon>Liliopsida</taxon>
        <taxon>Poales</taxon>
        <taxon>Poaceae</taxon>
        <taxon>BOP clade</taxon>
        <taxon>Oryzoideae</taxon>
        <taxon>Oryzeae</taxon>
        <taxon>Oryzinae</taxon>
        <taxon>Oryza</taxon>
    </lineage>
</organism>
<evidence type="ECO:0000256" key="2">
    <source>
        <dbReference type="ARBA" id="ARBA00022614"/>
    </source>
</evidence>
<reference evidence="8" key="2">
    <citation type="submission" date="2018-05" db="EMBL/GenBank/DDBJ databases">
        <title>OgluRS3 (Oryza glumaepatula Reference Sequence Version 3).</title>
        <authorList>
            <person name="Zhang J."/>
            <person name="Kudrna D."/>
            <person name="Lee S."/>
            <person name="Talag J."/>
            <person name="Welchert J."/>
            <person name="Wing R.A."/>
        </authorList>
    </citation>
    <scope>NUCLEOTIDE SEQUENCE [LARGE SCALE GENOMIC DNA]</scope>
</reference>
<dbReference type="PROSITE" id="PS51352">
    <property type="entry name" value="THIOREDOXIN_2"/>
    <property type="match status" value="1"/>
</dbReference>
<keyword evidence="6" id="KW-0175">Coiled coil</keyword>
<dbReference type="Pfam" id="PF00931">
    <property type="entry name" value="NB-ARC"/>
    <property type="match status" value="1"/>
</dbReference>
<dbReference type="GO" id="GO:0009626">
    <property type="term" value="P:plant-type hypersensitive response"/>
    <property type="evidence" value="ECO:0007669"/>
    <property type="project" value="UniProtKB-ARBA"/>
</dbReference>
<dbReference type="InterPro" id="IPR041118">
    <property type="entry name" value="Rx_N"/>
</dbReference>
<evidence type="ECO:0000256" key="5">
    <source>
        <dbReference type="ARBA" id="ARBA00022821"/>
    </source>
</evidence>
<proteinExistence type="inferred from homology"/>
<evidence type="ECO:0000313" key="9">
    <source>
        <dbReference type="Proteomes" id="UP000026961"/>
    </source>
</evidence>
<sequence>MEPPPMVCYSTGAINSLFVKITRLMENHGNIKNLLKDITGLREDLNRFTGGRGMGEQVKVWMKQAREMIYDIEDWIDLEKQEVASFSESAKQIDQFKGQIKKARKRCKRYELLKQAPTSQIPYAGAEHSEVSGRRLFLEEKTVLVGMDGPKSELLKHLKNEQKELKVVSVHGTGGHGKTALAMLIYGDIFVKDFECQAFVSVGRTTSTRTALIEILCQVKKSEVDAWQSRSYSKIISELWGFLRTKRYFICIDDIRNTGDLHAIVCALPDNNFGSRILTTTRLKDVALSCSSRPSDVIYEMITLDEADSEILFRNSIYVQKGEEWPDHFNESSKKVLQLCGGVPMAILIAAGLFGRIYAELSVKSGNLNKTTLCESNQSYSAIQAMSILDISYGDLPLPLKSCFLYLAAFSRNNVINKDRLIRRWVTEGLIPGPGNSSWETGERYFDELISRRLVEPAFDDSNDQPIGCSVHGVVFDFMEHLSTEENFVSAGAVLMSGVFPRDRVRRVSLDYGDEDDECDTYCRLEDKSNASSSDEDDEAISFHLSWVRTLAFSGDASRIPHLSDFKHVRVLDLEDTKGLEKKQLESIGRLSLLRYLGLGSTDVTQLPPGIMALELLTTLDLRRTNVRHLPELRDKKLVSLLGEQLILARGIGGMQNLEELSKVVVGPNGSPADDMAQLVRESGRLRMLGVRFSHLHGHNGNNDRQGVRQFLEEVGKSNLQSLLLDNYPHLLLDLLLPVDSWAHKLRKLELRIGLDADAPVPLQEMASLTALTHLHISVEAVEAHTIRALGKLPKLVVLKLESKTSPCLTVSSEDGFPCLKVLWYNSEYGRGMGLRFDVGAMPQLRRLRLDLDARETGMTTNDDDFDLGIQQLPCLVKVHATIDWTNTTLTASQVEAAETHIREQVGRNTNRPVLELNRSRPVANGAEELVITIDSLDKWISNQIDPKKLVVTIFTKAWCPASRKMVPVFSNLANNFRDVVFLKVDAQEMDNIAKEFGVDSIPTFLFMKGGYVVDTVVGGGADEEEELKEKLEEQLSML</sequence>
<protein>
    <recommendedName>
        <fullName evidence="7">Thioredoxin domain-containing protein</fullName>
    </recommendedName>
</protein>
<dbReference type="AlphaFoldDB" id="A0A0E0AS90"/>
<dbReference type="Pfam" id="PF23598">
    <property type="entry name" value="LRR_14"/>
    <property type="match status" value="1"/>
</dbReference>
<dbReference type="PANTHER" id="PTHR23155:SF1028">
    <property type="entry name" value="OS08G0174800 PROTEIN"/>
    <property type="match status" value="1"/>
</dbReference>
<dbReference type="InterPro" id="IPR013766">
    <property type="entry name" value="Thioredoxin_domain"/>
</dbReference>
<reference evidence="8" key="1">
    <citation type="submission" date="2015-04" db="UniProtKB">
        <authorList>
            <consortium name="EnsemblPlants"/>
        </authorList>
    </citation>
    <scope>IDENTIFICATION</scope>
</reference>
<evidence type="ECO:0000256" key="4">
    <source>
        <dbReference type="ARBA" id="ARBA00022741"/>
    </source>
</evidence>